<dbReference type="InterPro" id="IPR050655">
    <property type="entry name" value="Plant_B3_domain"/>
</dbReference>
<sequence>MAPHHRKRDGNLPIRFFKIILKANLGILKIPNKFTRRYGSGLPNPVFIKPPDGTEWEVHWTKRNGEVWFEKGWKEFVENYPLDHGHLVVFKYEGTSQMDVLILDQSSTEIDYPFSDTNDENDNLDPNQSDDNSVTILDEWPNQKARKMRGEKAARSSSSLNWPRLSRAQEIAKEFISDNPFFTVTINPSNFKGNYLGLPNLKGCIENKEKSVVLQIGEQSWYVKLLPAQPPLRWGRFSAGWSLFATESKLQSGDVCVFELISSQDPVFKVYIFKAQS</sequence>
<dbReference type="GO" id="GO:0003677">
    <property type="term" value="F:DNA binding"/>
    <property type="evidence" value="ECO:0007669"/>
    <property type="project" value="UniProtKB-KW"/>
</dbReference>
<keyword evidence="5" id="KW-0539">Nucleus</keyword>
<dbReference type="EMBL" id="JAYKXN010000006">
    <property type="protein sequence ID" value="KAK7280572.1"/>
    <property type="molecule type" value="Genomic_DNA"/>
</dbReference>
<keyword evidence="9" id="KW-1185">Reference proteome</keyword>
<dbReference type="SMART" id="SM01019">
    <property type="entry name" value="B3"/>
    <property type="match status" value="2"/>
</dbReference>
<organism evidence="8 9">
    <name type="scientific">Clitoria ternatea</name>
    <name type="common">Butterfly pea</name>
    <dbReference type="NCBI Taxonomy" id="43366"/>
    <lineage>
        <taxon>Eukaryota</taxon>
        <taxon>Viridiplantae</taxon>
        <taxon>Streptophyta</taxon>
        <taxon>Embryophyta</taxon>
        <taxon>Tracheophyta</taxon>
        <taxon>Spermatophyta</taxon>
        <taxon>Magnoliopsida</taxon>
        <taxon>eudicotyledons</taxon>
        <taxon>Gunneridae</taxon>
        <taxon>Pentapetalae</taxon>
        <taxon>rosids</taxon>
        <taxon>fabids</taxon>
        <taxon>Fabales</taxon>
        <taxon>Fabaceae</taxon>
        <taxon>Papilionoideae</taxon>
        <taxon>50 kb inversion clade</taxon>
        <taxon>NPAAA clade</taxon>
        <taxon>indigoferoid/millettioid clade</taxon>
        <taxon>Phaseoleae</taxon>
        <taxon>Clitoria</taxon>
    </lineage>
</organism>
<dbReference type="AlphaFoldDB" id="A0AAN9FQ61"/>
<evidence type="ECO:0000313" key="9">
    <source>
        <dbReference type="Proteomes" id="UP001359559"/>
    </source>
</evidence>
<evidence type="ECO:0000256" key="4">
    <source>
        <dbReference type="ARBA" id="ARBA00023163"/>
    </source>
</evidence>
<evidence type="ECO:0000256" key="2">
    <source>
        <dbReference type="ARBA" id="ARBA00023015"/>
    </source>
</evidence>
<keyword evidence="4" id="KW-0804">Transcription</keyword>
<comment type="subcellular location">
    <subcellularLocation>
        <location evidence="1">Nucleus</location>
    </subcellularLocation>
</comment>
<evidence type="ECO:0000256" key="1">
    <source>
        <dbReference type="ARBA" id="ARBA00004123"/>
    </source>
</evidence>
<evidence type="ECO:0000256" key="3">
    <source>
        <dbReference type="ARBA" id="ARBA00023125"/>
    </source>
</evidence>
<keyword evidence="3" id="KW-0238">DNA-binding</keyword>
<dbReference type="CDD" id="cd10017">
    <property type="entry name" value="B3_DNA"/>
    <property type="match status" value="2"/>
</dbReference>
<dbReference type="InterPro" id="IPR015300">
    <property type="entry name" value="DNA-bd_pseudobarrel_sf"/>
</dbReference>
<keyword evidence="2" id="KW-0805">Transcription regulation</keyword>
<dbReference type="Proteomes" id="UP001359559">
    <property type="component" value="Unassembled WGS sequence"/>
</dbReference>
<feature type="domain" description="TF-B3" evidence="7">
    <location>
        <begin position="181"/>
        <end position="276"/>
    </location>
</feature>
<dbReference type="InterPro" id="IPR003340">
    <property type="entry name" value="B3_DNA-bd"/>
</dbReference>
<dbReference type="Pfam" id="PF02362">
    <property type="entry name" value="B3"/>
    <property type="match status" value="2"/>
</dbReference>
<protein>
    <recommendedName>
        <fullName evidence="7">TF-B3 domain-containing protein</fullName>
    </recommendedName>
</protein>
<dbReference type="PROSITE" id="PS50863">
    <property type="entry name" value="B3"/>
    <property type="match status" value="2"/>
</dbReference>
<proteinExistence type="predicted"/>
<evidence type="ECO:0000313" key="8">
    <source>
        <dbReference type="EMBL" id="KAK7280572.1"/>
    </source>
</evidence>
<dbReference type="SUPFAM" id="SSF101936">
    <property type="entry name" value="DNA-binding pseudobarrel domain"/>
    <property type="match status" value="2"/>
</dbReference>
<evidence type="ECO:0000256" key="5">
    <source>
        <dbReference type="ARBA" id="ARBA00023242"/>
    </source>
</evidence>
<accession>A0AAN9FQ61</accession>
<reference evidence="8 9" key="1">
    <citation type="submission" date="2024-01" db="EMBL/GenBank/DDBJ databases">
        <title>The genomes of 5 underutilized Papilionoideae crops provide insights into root nodulation and disease resistance.</title>
        <authorList>
            <person name="Yuan L."/>
        </authorList>
    </citation>
    <scope>NUCLEOTIDE SEQUENCE [LARGE SCALE GENOMIC DNA]</scope>
    <source>
        <strain evidence="8">LY-2023</strain>
        <tissue evidence="8">Leaf</tissue>
    </source>
</reference>
<feature type="region of interest" description="Disordered" evidence="6">
    <location>
        <begin position="113"/>
        <end position="134"/>
    </location>
</feature>
<evidence type="ECO:0000256" key="6">
    <source>
        <dbReference type="SAM" id="MobiDB-lite"/>
    </source>
</evidence>
<comment type="caution">
    <text evidence="8">The sequence shown here is derived from an EMBL/GenBank/DDBJ whole genome shotgun (WGS) entry which is preliminary data.</text>
</comment>
<name>A0AAN9FQ61_CLITE</name>
<dbReference type="Gene3D" id="2.40.330.10">
    <property type="entry name" value="DNA-binding pseudobarrel domain"/>
    <property type="match status" value="2"/>
</dbReference>
<feature type="compositionally biased region" description="Polar residues" evidence="6">
    <location>
        <begin position="124"/>
        <end position="134"/>
    </location>
</feature>
<feature type="domain" description="TF-B3" evidence="7">
    <location>
        <begin position="13"/>
        <end position="106"/>
    </location>
</feature>
<dbReference type="PANTHER" id="PTHR31920">
    <property type="entry name" value="B3 DOMAIN-CONTAINING"/>
    <property type="match status" value="1"/>
</dbReference>
<dbReference type="GO" id="GO:0005634">
    <property type="term" value="C:nucleus"/>
    <property type="evidence" value="ECO:0007669"/>
    <property type="project" value="UniProtKB-SubCell"/>
</dbReference>
<dbReference type="PANTHER" id="PTHR31920:SF117">
    <property type="entry name" value="TRANSCRIPTIONAL FACTOR FAMILY PROTEIN, PUTATIVE-RELATED"/>
    <property type="match status" value="1"/>
</dbReference>
<gene>
    <name evidence="8" type="ORF">RJT34_25636</name>
</gene>
<evidence type="ECO:0000259" key="7">
    <source>
        <dbReference type="PROSITE" id="PS50863"/>
    </source>
</evidence>